<accession>A0A0B5AWG5</accession>
<protein>
    <submittedName>
        <fullName evidence="1">Uncharacterized protein</fullName>
    </submittedName>
</protein>
<sequence length="129" mass="14830">MNTTQQIVQLEQVSEDEEIQVIFNLPDGEIGYGLVSLSEDEKTPYRVSQYQGRFNPEDFESFEALDSVLSKSELYTHDVKTRLDAINHTLDFWLVDAVKEVQVLQVNSDKEAIEQMLASKADYLFYTLS</sequence>
<organism evidence="1 2">
    <name type="scientific">Jeotgalibacillus malaysiensis</name>
    <dbReference type="NCBI Taxonomy" id="1508404"/>
    <lineage>
        <taxon>Bacteria</taxon>
        <taxon>Bacillati</taxon>
        <taxon>Bacillota</taxon>
        <taxon>Bacilli</taxon>
        <taxon>Bacillales</taxon>
        <taxon>Caryophanaceae</taxon>
        <taxon>Jeotgalibacillus</taxon>
    </lineage>
</organism>
<dbReference type="HOGENOM" id="CLU_1945882_0_0_9"/>
<keyword evidence="1" id="KW-0614">Plasmid</keyword>
<dbReference type="KEGG" id="jeo:JMA_37490"/>
<dbReference type="Proteomes" id="UP000031449">
    <property type="component" value="Plasmid unnamed"/>
</dbReference>
<reference evidence="1 2" key="1">
    <citation type="submission" date="2014-08" db="EMBL/GenBank/DDBJ databases">
        <title>Complete genome of a marine bacteria Jeotgalibacillus malaysiensis.</title>
        <authorList>
            <person name="Yaakop A.S."/>
            <person name="Chan K.-G."/>
            <person name="Goh K.M."/>
        </authorList>
    </citation>
    <scope>NUCLEOTIDE SEQUENCE [LARGE SCALE GENOMIC DNA]</scope>
    <source>
        <strain evidence="1 2">D5</strain>
        <plasmid evidence="2">Plasmid</plasmid>
    </source>
</reference>
<dbReference type="OrthoDB" id="9769739at2"/>
<dbReference type="AlphaFoldDB" id="A0A0B5AWG5"/>
<gene>
    <name evidence="1" type="ORF">JMA_37490</name>
</gene>
<evidence type="ECO:0000313" key="2">
    <source>
        <dbReference type="Proteomes" id="UP000031449"/>
    </source>
</evidence>
<dbReference type="BioCyc" id="JESP1508404:G14D9-13033-MONOMER"/>
<proteinExistence type="predicted"/>
<geneLocation type="plasmid" evidence="2"/>
<keyword evidence="2" id="KW-1185">Reference proteome</keyword>
<dbReference type="EMBL" id="CP009417">
    <property type="protein sequence ID" value="AJD93067.1"/>
    <property type="molecule type" value="Genomic_DNA"/>
</dbReference>
<evidence type="ECO:0000313" key="1">
    <source>
        <dbReference type="EMBL" id="AJD93067.1"/>
    </source>
</evidence>
<name>A0A0B5AWG5_9BACL</name>